<feature type="domain" description="HTH arsR-type" evidence="1">
    <location>
        <begin position="32"/>
        <end position="127"/>
    </location>
</feature>
<evidence type="ECO:0000259" key="1">
    <source>
        <dbReference type="SMART" id="SM00418"/>
    </source>
</evidence>
<dbReference type="GO" id="GO:0003700">
    <property type="term" value="F:DNA-binding transcription factor activity"/>
    <property type="evidence" value="ECO:0007669"/>
    <property type="project" value="InterPro"/>
</dbReference>
<dbReference type="Proteomes" id="UP000515563">
    <property type="component" value="Chromosome"/>
</dbReference>
<dbReference type="InterPro" id="IPR036388">
    <property type="entry name" value="WH-like_DNA-bd_sf"/>
</dbReference>
<dbReference type="Gene3D" id="1.10.10.10">
    <property type="entry name" value="Winged helix-like DNA-binding domain superfamily/Winged helix DNA-binding domain"/>
    <property type="match status" value="1"/>
</dbReference>
<dbReference type="CDD" id="cd00090">
    <property type="entry name" value="HTH_ARSR"/>
    <property type="match status" value="1"/>
</dbReference>
<dbReference type="SUPFAM" id="SSF46785">
    <property type="entry name" value="Winged helix' DNA-binding domain"/>
    <property type="match status" value="1"/>
</dbReference>
<evidence type="ECO:0000313" key="3">
    <source>
        <dbReference type="Proteomes" id="UP000515563"/>
    </source>
</evidence>
<dbReference type="SMART" id="SM00418">
    <property type="entry name" value="HTH_ARSR"/>
    <property type="match status" value="1"/>
</dbReference>
<keyword evidence="3" id="KW-1185">Reference proteome</keyword>
<evidence type="ECO:0000313" key="2">
    <source>
        <dbReference type="EMBL" id="QNE22267.1"/>
    </source>
</evidence>
<name>A0A7G6X7Q2_9ACTN</name>
<protein>
    <submittedName>
        <fullName evidence="2">Helix-turn-helix transcriptional regulator</fullName>
    </submittedName>
</protein>
<gene>
    <name evidence="2" type="ORF">F1D05_35650</name>
</gene>
<dbReference type="AlphaFoldDB" id="A0A7G6X7Q2"/>
<dbReference type="EMBL" id="CP043661">
    <property type="protein sequence ID" value="QNE22267.1"/>
    <property type="molecule type" value="Genomic_DNA"/>
</dbReference>
<dbReference type="Pfam" id="PF01022">
    <property type="entry name" value="HTH_5"/>
    <property type="match status" value="1"/>
</dbReference>
<dbReference type="InterPro" id="IPR001845">
    <property type="entry name" value="HTH_ArsR_DNA-bd_dom"/>
</dbReference>
<dbReference type="InterPro" id="IPR011991">
    <property type="entry name" value="ArsR-like_HTH"/>
</dbReference>
<reference evidence="3" key="1">
    <citation type="submission" date="2019-09" db="EMBL/GenBank/DDBJ databases">
        <title>Antimicrobial potential of Antarctic Bacteria.</title>
        <authorList>
            <person name="Benaud N."/>
            <person name="Edwards R.J."/>
            <person name="Ferrari B.C."/>
        </authorList>
    </citation>
    <scope>NUCLEOTIDE SEQUENCE [LARGE SCALE GENOMIC DNA]</scope>
    <source>
        <strain evidence="3">SPB151</strain>
    </source>
</reference>
<organism evidence="2 3">
    <name type="scientific">Kribbella qitaiheensis</name>
    <dbReference type="NCBI Taxonomy" id="1544730"/>
    <lineage>
        <taxon>Bacteria</taxon>
        <taxon>Bacillati</taxon>
        <taxon>Actinomycetota</taxon>
        <taxon>Actinomycetes</taxon>
        <taxon>Propionibacteriales</taxon>
        <taxon>Kribbellaceae</taxon>
        <taxon>Kribbella</taxon>
    </lineage>
</organism>
<sequence length="211" mass="23277">MRSTDARGDLRDYSRNVSLKNPYGDFELTDPQAMRALAHPVRLAALSYLQKNGPATATQLSEHVGASPSVTSWHLRHLATFGLVTDGPSPDGGTDKRRRWWQAVARGFRFEMPSTPEGAEAARLLRAELMSQALDYAQQWLSDIEPGLAPELSREAWSANTLLMITPDEAEAIENGIEDLLAPYVQRGLDGAPTEAHPIRMIRMSLPEATN</sequence>
<proteinExistence type="predicted"/>
<dbReference type="KEGG" id="kqi:F1D05_35650"/>
<accession>A0A7G6X7Q2</accession>
<dbReference type="InterPro" id="IPR036390">
    <property type="entry name" value="WH_DNA-bd_sf"/>
</dbReference>
<reference evidence="2 3" key="2">
    <citation type="journal article" date="2020" name="Microbiol. Resour. Announc.">
        <title>Antarctic desert soil bacteria exhibit high novel natural product potential, evaluated through long-read genome sequencing and comparative genomics.</title>
        <authorList>
            <person name="Benaud N."/>
            <person name="Edwards R.J."/>
            <person name="Amos T.G."/>
            <person name="D'Agostino P.M."/>
            <person name="Gutierrez-Chavez C."/>
            <person name="Montgomery K."/>
            <person name="Nicetic I."/>
            <person name="Ferrari B.C."/>
        </authorList>
    </citation>
    <scope>NUCLEOTIDE SEQUENCE [LARGE SCALE GENOMIC DNA]</scope>
    <source>
        <strain evidence="2 3">SPB151</strain>
    </source>
</reference>